<dbReference type="InterPro" id="IPR027417">
    <property type="entry name" value="P-loop_NTPase"/>
</dbReference>
<sequence>MNEKLIIESSKLLLAKISKYIEPKFKQLTDNKILEYIVETATNFSTVRTILHKDSVELSEIYFPLDFTFKNTIINDFSSFIESRNKVSIVATGGAGKTTFIKHFYIQCVVENYKIPIIFNFRDFNNFEIKKTVKDKKIIENYVFIAFTDHLIFNKIGFDDKTIEKMFESGEFVFFLDGYDELDINKKSIITKDFMDFVSRFNKNKFIISTRPYTAATQLDGFDNIYLNGLGNLKQIELFIQKQLIGNSDFANEIIKTLQNKNSLKYIELLSNPLFLILFINSFESYPKIPPKKTQFYWQVFDALFEKHETFSKRGYRRPKLSKLDRENFEFILSSFCLASYFQNLFSFTEFEFENILREVSKNIDKKFNSAHFLEDLKVSISILVEDGNILSFIHRSIQEYFVARHLSNLSESDKNNFLKILAEKQNEKNGQHTFLIELISELYSYEFKKYYIKHHITEFYKNKNYYLRDHKILRDYEKVYLDFENFKLILTYSNDFKKPFEEFIKNKQFSNININLLIAARTKKQTKIAQEILILYENKKDFFLLIDDFINKLDNSNKPLIEFAFKKR</sequence>
<dbReference type="RefSeq" id="WP_115916512.1">
    <property type="nucleotide sequence ID" value="NZ_BJYH01000019.1"/>
</dbReference>
<dbReference type="PANTHER" id="PTHR46312:SF2">
    <property type="entry name" value="NUCLEOTIDE-BINDING OLIGOMERIZATION DOMAIN-CONTAINING PROTEIN 2-LIKE"/>
    <property type="match status" value="1"/>
</dbReference>
<evidence type="ECO:0000313" key="1">
    <source>
        <dbReference type="EMBL" id="REC78971.1"/>
    </source>
</evidence>
<comment type="caution">
    <text evidence="1">The sequence shown here is derived from an EMBL/GenBank/DDBJ whole genome shotgun (WGS) entry which is preliminary data.</text>
</comment>
<name>A0ABX9IRB2_9FLAO</name>
<keyword evidence="2" id="KW-1185">Reference proteome</keyword>
<evidence type="ECO:0008006" key="3">
    <source>
        <dbReference type="Google" id="ProtNLM"/>
    </source>
</evidence>
<protein>
    <recommendedName>
        <fullName evidence="3">NACHT domain-containing protein</fullName>
    </recommendedName>
</protein>
<reference evidence="1 2" key="1">
    <citation type="journal article" date="2010" name="Syst. Appl. Microbiol.">
        <title>Four new species of Chryseobacterium from the rhizosphere of coastal sand dune plants, Chryseobacterium elymi sp. nov., Chryseobacterium hagamense sp. nov., Chryseobacterium lathyri sp. nov. and Chryseobacterium rhizosphaerae sp. nov.</title>
        <authorList>
            <person name="Cho S.H."/>
            <person name="Lee K.S."/>
            <person name="Shin D.S."/>
            <person name="Han J.H."/>
            <person name="Park K.S."/>
            <person name="Lee C.H."/>
            <person name="Park K.H."/>
            <person name="Kim S.B."/>
        </authorList>
    </citation>
    <scope>NUCLEOTIDE SEQUENCE [LARGE SCALE GENOMIC DNA]</scope>
    <source>
        <strain evidence="1 2">KCTC 22548</strain>
    </source>
</reference>
<organism evidence="1 2">
    <name type="scientific">Chryseobacterium rhizosphaerae</name>
    <dbReference type="NCBI Taxonomy" id="395937"/>
    <lineage>
        <taxon>Bacteria</taxon>
        <taxon>Pseudomonadati</taxon>
        <taxon>Bacteroidota</taxon>
        <taxon>Flavobacteriia</taxon>
        <taxon>Flavobacteriales</taxon>
        <taxon>Weeksellaceae</taxon>
        <taxon>Chryseobacterium group</taxon>
        <taxon>Chryseobacterium</taxon>
    </lineage>
</organism>
<dbReference type="Proteomes" id="UP000256491">
    <property type="component" value="Unassembled WGS sequence"/>
</dbReference>
<accession>A0ABX9IRB2</accession>
<dbReference type="SUPFAM" id="SSF52540">
    <property type="entry name" value="P-loop containing nucleoside triphosphate hydrolases"/>
    <property type="match status" value="1"/>
</dbReference>
<evidence type="ECO:0000313" key="2">
    <source>
        <dbReference type="Proteomes" id="UP000256491"/>
    </source>
</evidence>
<proteinExistence type="predicted"/>
<gene>
    <name evidence="1" type="ORF">DRF57_01460</name>
</gene>
<dbReference type="EMBL" id="QNUF01000001">
    <property type="protein sequence ID" value="REC78971.1"/>
    <property type="molecule type" value="Genomic_DNA"/>
</dbReference>
<dbReference type="PANTHER" id="PTHR46312">
    <property type="entry name" value="NACHT DOMAIN-CONTAINING PROTEIN"/>
    <property type="match status" value="1"/>
</dbReference>
<dbReference type="Gene3D" id="3.40.50.300">
    <property type="entry name" value="P-loop containing nucleotide triphosphate hydrolases"/>
    <property type="match status" value="1"/>
</dbReference>